<evidence type="ECO:0000256" key="5">
    <source>
        <dbReference type="ARBA" id="ARBA00023136"/>
    </source>
</evidence>
<feature type="transmembrane region" description="Helical" evidence="6">
    <location>
        <begin position="352"/>
        <end position="374"/>
    </location>
</feature>
<feature type="transmembrane region" description="Helical" evidence="6">
    <location>
        <begin position="219"/>
        <end position="242"/>
    </location>
</feature>
<comment type="subcellular location">
    <subcellularLocation>
        <location evidence="1">Membrane</location>
        <topology evidence="1">Multi-pass membrane protein</topology>
    </subcellularLocation>
</comment>
<gene>
    <name evidence="8" type="ORF">PU02_0922</name>
</gene>
<protein>
    <submittedName>
        <fullName evidence="8">MFS family multidrug efflux protein, similarity to bicyclomycin resistance protein Bcr</fullName>
    </submittedName>
</protein>
<keyword evidence="9" id="KW-1185">Reference proteome</keyword>
<feature type="domain" description="Major facilitator superfamily (MFS) profile" evidence="7">
    <location>
        <begin position="23"/>
        <end position="405"/>
    </location>
</feature>
<keyword evidence="3 6" id="KW-0812">Transmembrane</keyword>
<feature type="transmembrane region" description="Helical" evidence="6">
    <location>
        <begin position="90"/>
        <end position="109"/>
    </location>
</feature>
<organism evidence="8 9">
    <name type="scientific">Bartonella ancashensis</name>
    <dbReference type="NCBI Taxonomy" id="1318743"/>
    <lineage>
        <taxon>Bacteria</taxon>
        <taxon>Pseudomonadati</taxon>
        <taxon>Pseudomonadota</taxon>
        <taxon>Alphaproteobacteria</taxon>
        <taxon>Hyphomicrobiales</taxon>
        <taxon>Bartonellaceae</taxon>
        <taxon>Bartonella</taxon>
    </lineage>
</organism>
<dbReference type="GO" id="GO:0005886">
    <property type="term" value="C:plasma membrane"/>
    <property type="evidence" value="ECO:0007669"/>
    <property type="project" value="TreeGrafter"/>
</dbReference>
<proteinExistence type="predicted"/>
<name>A0A0M5KUM1_9HYPH</name>
<dbReference type="PANTHER" id="PTHR23502">
    <property type="entry name" value="MAJOR FACILITATOR SUPERFAMILY"/>
    <property type="match status" value="1"/>
</dbReference>
<dbReference type="InterPro" id="IPR011701">
    <property type="entry name" value="MFS"/>
</dbReference>
<evidence type="ECO:0000256" key="4">
    <source>
        <dbReference type="ARBA" id="ARBA00022989"/>
    </source>
</evidence>
<dbReference type="InterPro" id="IPR020846">
    <property type="entry name" value="MFS_dom"/>
</dbReference>
<dbReference type="PATRIC" id="fig|1318743.3.peg.936"/>
<sequence length="416" mass="46220">MSYLIEEQKHIDLIKRAIGYKEFIVIIAALMAINSIAIDIMLPATKDILTDFHVANENDQHYIISCYLISFGITQIFFGPISDRYGRRSLVLIGLALYSFASIACALTSNFHVLLLLRLLQGVGGAVMRVLTTAMVRDLYDGKKMAKVMSMVMMIFLIVAMLGPTVGQIILFFGNWKLIFMIMGITSLGLMIWVYLRLPETLYAQTSLSFSSVKKTSGLLSVTETRFVTPLQLLLLWVAFFASINTSQQVYDGIYNLGVWFPVAFATATIFQVIAAFFNSRLVMTLGIRFIAHSMLLLFSSVSCVWFVSSLLTDGVVPFYYYMMLYSFIMFTCGGIIANFNTLALESLGKIAGTASSVSGCLQTSIATVLGFLVAQQFDDTTIPNSAGFFFLSFIAILLILWAERGCLFMQNASQK</sequence>
<dbReference type="GO" id="GO:0022857">
    <property type="term" value="F:transmembrane transporter activity"/>
    <property type="evidence" value="ECO:0007669"/>
    <property type="project" value="InterPro"/>
</dbReference>
<dbReference type="SUPFAM" id="SSF103473">
    <property type="entry name" value="MFS general substrate transporter"/>
    <property type="match status" value="1"/>
</dbReference>
<dbReference type="EMBL" id="CP010401">
    <property type="protein sequence ID" value="ALE03736.1"/>
    <property type="molecule type" value="Genomic_DNA"/>
</dbReference>
<evidence type="ECO:0000256" key="1">
    <source>
        <dbReference type="ARBA" id="ARBA00004141"/>
    </source>
</evidence>
<feature type="transmembrane region" description="Helical" evidence="6">
    <location>
        <begin position="386"/>
        <end position="403"/>
    </location>
</feature>
<dbReference type="AlphaFoldDB" id="A0A0M5KUM1"/>
<feature type="transmembrane region" description="Helical" evidence="6">
    <location>
        <begin position="319"/>
        <end position="340"/>
    </location>
</feature>
<dbReference type="KEGG" id="banc:PU02_0922"/>
<evidence type="ECO:0000259" key="7">
    <source>
        <dbReference type="PROSITE" id="PS50850"/>
    </source>
</evidence>
<dbReference type="CDD" id="cd17320">
    <property type="entry name" value="MFS_MdfA_MDR_like"/>
    <property type="match status" value="1"/>
</dbReference>
<dbReference type="PANTHER" id="PTHR23502:SF132">
    <property type="entry name" value="POLYAMINE TRANSPORTER 2-RELATED"/>
    <property type="match status" value="1"/>
</dbReference>
<keyword evidence="2" id="KW-0813">Transport</keyword>
<accession>A0A0M5KUM1</accession>
<dbReference type="InterPro" id="IPR036259">
    <property type="entry name" value="MFS_trans_sf"/>
</dbReference>
<keyword evidence="5 6" id="KW-0472">Membrane</keyword>
<feature type="transmembrane region" description="Helical" evidence="6">
    <location>
        <begin position="148"/>
        <end position="172"/>
    </location>
</feature>
<dbReference type="RefSeq" id="WP_082311410.1">
    <property type="nucleotide sequence ID" value="NZ_CP010401.1"/>
</dbReference>
<reference evidence="8 9" key="1">
    <citation type="journal article" date="2015" name="Genome Announc.">
        <title>Complete Genome Sequence of Bartonella ancashensis Strain 20.00, Isolated from the Blood of a Patient with Verruga Peruana.</title>
        <authorList>
            <person name="Hang J."/>
            <person name="Mullins K.E."/>
            <person name="Clifford R.J."/>
            <person name="Onmus-Leone F."/>
            <person name="Yang Y."/>
            <person name="Jiang J."/>
            <person name="Leguia M."/>
            <person name="Kasper M.R."/>
            <person name="Maguina C."/>
            <person name="Lesho E.P."/>
            <person name="Jarman R.G."/>
            <person name="Richards A.L."/>
            <person name="Blazes D."/>
        </authorList>
    </citation>
    <scope>NUCLEOTIDE SEQUENCE [LARGE SCALE GENOMIC DNA]</scope>
    <source>
        <strain evidence="8 9">20.00</strain>
    </source>
</reference>
<dbReference type="Proteomes" id="UP000057213">
    <property type="component" value="Chromosome"/>
</dbReference>
<feature type="transmembrane region" description="Helical" evidence="6">
    <location>
        <begin position="178"/>
        <end position="198"/>
    </location>
</feature>
<dbReference type="Gene3D" id="1.20.1720.10">
    <property type="entry name" value="Multidrug resistance protein D"/>
    <property type="match status" value="1"/>
</dbReference>
<feature type="transmembrane region" description="Helical" evidence="6">
    <location>
        <begin position="62"/>
        <end position="78"/>
    </location>
</feature>
<evidence type="ECO:0000313" key="8">
    <source>
        <dbReference type="EMBL" id="ALE03736.1"/>
    </source>
</evidence>
<feature type="transmembrane region" description="Helical" evidence="6">
    <location>
        <begin position="23"/>
        <end position="42"/>
    </location>
</feature>
<keyword evidence="4 6" id="KW-1133">Transmembrane helix</keyword>
<evidence type="ECO:0000256" key="6">
    <source>
        <dbReference type="SAM" id="Phobius"/>
    </source>
</evidence>
<evidence type="ECO:0000313" key="9">
    <source>
        <dbReference type="Proteomes" id="UP000057213"/>
    </source>
</evidence>
<dbReference type="STRING" id="1318743.PU02_0922"/>
<dbReference type="PROSITE" id="PS50850">
    <property type="entry name" value="MFS"/>
    <property type="match status" value="1"/>
</dbReference>
<feature type="transmembrane region" description="Helical" evidence="6">
    <location>
        <begin position="290"/>
        <end position="313"/>
    </location>
</feature>
<evidence type="ECO:0000256" key="2">
    <source>
        <dbReference type="ARBA" id="ARBA00022448"/>
    </source>
</evidence>
<dbReference type="Pfam" id="PF07690">
    <property type="entry name" value="MFS_1"/>
    <property type="match status" value="1"/>
</dbReference>
<feature type="transmembrane region" description="Helical" evidence="6">
    <location>
        <begin position="254"/>
        <end position="278"/>
    </location>
</feature>
<evidence type="ECO:0000256" key="3">
    <source>
        <dbReference type="ARBA" id="ARBA00022692"/>
    </source>
</evidence>